<dbReference type="Proteomes" id="UP001341444">
    <property type="component" value="Unassembled WGS sequence"/>
</dbReference>
<feature type="transmembrane region" description="Helical" evidence="1">
    <location>
        <begin position="21"/>
        <end position="43"/>
    </location>
</feature>
<accession>A0ABU6MNC5</accession>
<keyword evidence="1" id="KW-0812">Transmembrane</keyword>
<reference evidence="2 3" key="1">
    <citation type="submission" date="2023-03" db="EMBL/GenBank/DDBJ databases">
        <title>Bacillus Genome Sequencing.</title>
        <authorList>
            <person name="Dunlap C."/>
        </authorList>
    </citation>
    <scope>NUCLEOTIDE SEQUENCE [LARGE SCALE GENOMIC DNA]</scope>
    <source>
        <strain evidence="2 3">B-23453</strain>
    </source>
</reference>
<evidence type="ECO:0000256" key="1">
    <source>
        <dbReference type="SAM" id="Phobius"/>
    </source>
</evidence>
<dbReference type="RefSeq" id="WP_066271555.1">
    <property type="nucleotide sequence ID" value="NZ_JARMAB010000042.1"/>
</dbReference>
<proteinExistence type="predicted"/>
<protein>
    <submittedName>
        <fullName evidence="2">Uncharacterized protein</fullName>
    </submittedName>
</protein>
<keyword evidence="1" id="KW-1133">Transmembrane helix</keyword>
<keyword evidence="3" id="KW-1185">Reference proteome</keyword>
<evidence type="ECO:0000313" key="3">
    <source>
        <dbReference type="Proteomes" id="UP001341444"/>
    </source>
</evidence>
<gene>
    <name evidence="2" type="ORF">P4T90_22855</name>
</gene>
<evidence type="ECO:0000313" key="2">
    <source>
        <dbReference type="EMBL" id="MED1205878.1"/>
    </source>
</evidence>
<keyword evidence="1" id="KW-0472">Membrane</keyword>
<dbReference type="EMBL" id="JARMAB010000042">
    <property type="protein sequence ID" value="MED1205878.1"/>
    <property type="molecule type" value="Genomic_DNA"/>
</dbReference>
<organism evidence="2 3">
    <name type="scientific">Heyndrickxia acidicola</name>
    <dbReference type="NCBI Taxonomy" id="209389"/>
    <lineage>
        <taxon>Bacteria</taxon>
        <taxon>Bacillati</taxon>
        <taxon>Bacillota</taxon>
        <taxon>Bacilli</taxon>
        <taxon>Bacillales</taxon>
        <taxon>Bacillaceae</taxon>
        <taxon>Heyndrickxia</taxon>
    </lineage>
</organism>
<feature type="transmembrane region" description="Helical" evidence="1">
    <location>
        <begin position="49"/>
        <end position="70"/>
    </location>
</feature>
<sequence>MNVNLNLKPFQGQMDHMVLQLAILLIVPLIAGLFLKWCLRVVIKLPNALANFVATLGFLVFFYNMIKIVLG</sequence>
<name>A0ABU6MNC5_9BACI</name>
<comment type="caution">
    <text evidence="2">The sequence shown here is derived from an EMBL/GenBank/DDBJ whole genome shotgun (WGS) entry which is preliminary data.</text>
</comment>